<dbReference type="AlphaFoldDB" id="A0A1F6U2K6"/>
<dbReference type="InterPro" id="IPR052893">
    <property type="entry name" value="TCS_response_regulator"/>
</dbReference>
<dbReference type="Gene3D" id="3.40.50.2300">
    <property type="match status" value="1"/>
</dbReference>
<comment type="caution">
    <text evidence="3">The sequence shown here is derived from an EMBL/GenBank/DDBJ whole genome shotgun (WGS) entry which is preliminary data.</text>
</comment>
<dbReference type="SUPFAM" id="SSF52172">
    <property type="entry name" value="CheY-like"/>
    <property type="match status" value="1"/>
</dbReference>
<sequence length="160" mass="18069">MVVEEKIILLVEDNPDDEALTLRAFKKNHISNNVVVVRDGAEALEYLFGTGRHAARDMNVSPQVILLDLKLPKVDGLEVLRRIRADERTKLIPVVIMTSSKEEQDLVRSYSLGANSFIRKPVDFDQFVHAAHQLGMYWLVLNEPPPAAKKNNKNNKGGRK</sequence>
<dbReference type="PROSITE" id="PS50110">
    <property type="entry name" value="RESPONSE_REGULATORY"/>
    <property type="match status" value="1"/>
</dbReference>
<evidence type="ECO:0000313" key="4">
    <source>
        <dbReference type="Proteomes" id="UP000179362"/>
    </source>
</evidence>
<proteinExistence type="predicted"/>
<accession>A0A1F6U2K6</accession>
<dbReference type="CDD" id="cd17557">
    <property type="entry name" value="REC_Rcp-like"/>
    <property type="match status" value="1"/>
</dbReference>
<dbReference type="InterPro" id="IPR001789">
    <property type="entry name" value="Sig_transdc_resp-reg_receiver"/>
</dbReference>
<dbReference type="SMART" id="SM00448">
    <property type="entry name" value="REC"/>
    <property type="match status" value="1"/>
</dbReference>
<dbReference type="EMBL" id="MFTA01000054">
    <property type="protein sequence ID" value="OGI51539.1"/>
    <property type="molecule type" value="Genomic_DNA"/>
</dbReference>
<feature type="domain" description="Response regulatory" evidence="2">
    <location>
        <begin position="7"/>
        <end position="135"/>
    </location>
</feature>
<dbReference type="GO" id="GO:0000160">
    <property type="term" value="P:phosphorelay signal transduction system"/>
    <property type="evidence" value="ECO:0007669"/>
    <property type="project" value="InterPro"/>
</dbReference>
<evidence type="ECO:0000259" key="2">
    <source>
        <dbReference type="PROSITE" id="PS50110"/>
    </source>
</evidence>
<name>A0A1F6U2K6_9PROT</name>
<keyword evidence="1" id="KW-0597">Phosphoprotein</keyword>
<dbReference type="Pfam" id="PF00072">
    <property type="entry name" value="Response_reg"/>
    <property type="match status" value="1"/>
</dbReference>
<evidence type="ECO:0000313" key="3">
    <source>
        <dbReference type="EMBL" id="OGI51539.1"/>
    </source>
</evidence>
<reference evidence="3 4" key="1">
    <citation type="journal article" date="2016" name="Nat. Commun.">
        <title>Thousands of microbial genomes shed light on interconnected biogeochemical processes in an aquifer system.</title>
        <authorList>
            <person name="Anantharaman K."/>
            <person name="Brown C.T."/>
            <person name="Hug L.A."/>
            <person name="Sharon I."/>
            <person name="Castelle C.J."/>
            <person name="Probst A.J."/>
            <person name="Thomas B.C."/>
            <person name="Singh A."/>
            <person name="Wilkins M.J."/>
            <person name="Karaoz U."/>
            <person name="Brodie E.L."/>
            <person name="Williams K.H."/>
            <person name="Hubbard S.S."/>
            <person name="Banfield J.F."/>
        </authorList>
    </citation>
    <scope>NUCLEOTIDE SEQUENCE [LARGE SCALE GENOMIC DNA]</scope>
</reference>
<gene>
    <name evidence="3" type="ORF">A3B81_05750</name>
</gene>
<dbReference type="Proteomes" id="UP000179362">
    <property type="component" value="Unassembled WGS sequence"/>
</dbReference>
<protein>
    <submittedName>
        <fullName evidence="3">Two-component system response regulator</fullName>
    </submittedName>
</protein>
<dbReference type="PANTHER" id="PTHR44520">
    <property type="entry name" value="RESPONSE REGULATOR RCP1-RELATED"/>
    <property type="match status" value="1"/>
</dbReference>
<dbReference type="PANTHER" id="PTHR44520:SF1">
    <property type="entry name" value="TWO-COMPONENT SYSTEM REGULATORY PROTEIN"/>
    <property type="match status" value="1"/>
</dbReference>
<feature type="modified residue" description="4-aspartylphosphate" evidence="1">
    <location>
        <position position="68"/>
    </location>
</feature>
<evidence type="ECO:0000256" key="1">
    <source>
        <dbReference type="PROSITE-ProRule" id="PRU00169"/>
    </source>
</evidence>
<dbReference type="InterPro" id="IPR011006">
    <property type="entry name" value="CheY-like_superfamily"/>
</dbReference>
<organism evidence="3 4">
    <name type="scientific">Candidatus Muproteobacteria bacterium RIFCSPHIGHO2_02_FULL_65_16</name>
    <dbReference type="NCBI Taxonomy" id="1817766"/>
    <lineage>
        <taxon>Bacteria</taxon>
        <taxon>Pseudomonadati</taxon>
        <taxon>Pseudomonadota</taxon>
        <taxon>Candidatus Muproteobacteria</taxon>
    </lineage>
</organism>